<feature type="region of interest" description="Disordered" evidence="1">
    <location>
        <begin position="50"/>
        <end position="153"/>
    </location>
</feature>
<evidence type="ECO:0000313" key="2">
    <source>
        <dbReference type="EMBL" id="OIT24584.1"/>
    </source>
</evidence>
<evidence type="ECO:0000313" key="3">
    <source>
        <dbReference type="Proteomes" id="UP000187609"/>
    </source>
</evidence>
<feature type="region of interest" description="Disordered" evidence="1">
    <location>
        <begin position="1"/>
        <end position="38"/>
    </location>
</feature>
<evidence type="ECO:0000256" key="1">
    <source>
        <dbReference type="SAM" id="MobiDB-lite"/>
    </source>
</evidence>
<dbReference type="Proteomes" id="UP000187609">
    <property type="component" value="Unassembled WGS sequence"/>
</dbReference>
<protein>
    <submittedName>
        <fullName evidence="2">Uncharacterized protein</fullName>
    </submittedName>
</protein>
<dbReference type="EMBL" id="MJEQ01003151">
    <property type="protein sequence ID" value="OIT24584.1"/>
    <property type="molecule type" value="Genomic_DNA"/>
</dbReference>
<dbReference type="Gramene" id="OIT24584">
    <property type="protein sequence ID" value="OIT24584"/>
    <property type="gene ID" value="A4A49_29779"/>
</dbReference>
<organism evidence="2 3">
    <name type="scientific">Nicotiana attenuata</name>
    <name type="common">Coyote tobacco</name>
    <dbReference type="NCBI Taxonomy" id="49451"/>
    <lineage>
        <taxon>Eukaryota</taxon>
        <taxon>Viridiplantae</taxon>
        <taxon>Streptophyta</taxon>
        <taxon>Embryophyta</taxon>
        <taxon>Tracheophyta</taxon>
        <taxon>Spermatophyta</taxon>
        <taxon>Magnoliopsida</taxon>
        <taxon>eudicotyledons</taxon>
        <taxon>Gunneridae</taxon>
        <taxon>Pentapetalae</taxon>
        <taxon>asterids</taxon>
        <taxon>lamiids</taxon>
        <taxon>Solanales</taxon>
        <taxon>Solanaceae</taxon>
        <taxon>Nicotianoideae</taxon>
        <taxon>Nicotianeae</taxon>
        <taxon>Nicotiana</taxon>
    </lineage>
</organism>
<comment type="caution">
    <text evidence="2">The sequence shown here is derived from an EMBL/GenBank/DDBJ whole genome shotgun (WGS) entry which is preliminary data.</text>
</comment>
<feature type="compositionally biased region" description="Polar residues" evidence="1">
    <location>
        <begin position="78"/>
        <end position="95"/>
    </location>
</feature>
<feature type="compositionally biased region" description="Basic and acidic residues" evidence="1">
    <location>
        <begin position="138"/>
        <end position="153"/>
    </location>
</feature>
<gene>
    <name evidence="2" type="ORF">A4A49_29779</name>
</gene>
<name>A0A1J6KI66_NICAT</name>
<sequence>MKNGNPTPTRIVKTIGNEIQSKEKENAPNPINYGIEEDNMKDSTLEWVHRQSDKNGEIQEVNSGRPLWSDEVEVMEDQTGTKTSAGMEENMSNKQGKAAGVKNPSSTVNPNLLKTRVDDSQQPNNQQSNVPAGGASGESKERNPSGKSAEDDLAKKQANVTVNSKGAVEVLSTVEGGPVEVSGDDQLENVSTKVMQENMRVMEKNSEALSKATMNDTHGIEHAIVLKNTGVIEALPMACASGTGEPTQIQINIPLQSPNQILHDIIIHNVIPVDIQNAMVEQR</sequence>
<dbReference type="AlphaFoldDB" id="A0A1J6KI66"/>
<keyword evidence="3" id="KW-1185">Reference proteome</keyword>
<feature type="compositionally biased region" description="Low complexity" evidence="1">
    <location>
        <begin position="120"/>
        <end position="131"/>
    </location>
</feature>
<proteinExistence type="predicted"/>
<feature type="compositionally biased region" description="Polar residues" evidence="1">
    <location>
        <begin position="103"/>
        <end position="112"/>
    </location>
</feature>
<reference evidence="2" key="1">
    <citation type="submission" date="2016-11" db="EMBL/GenBank/DDBJ databases">
        <title>The genome of Nicotiana attenuata.</title>
        <authorList>
            <person name="Xu S."/>
            <person name="Brockmoeller T."/>
            <person name="Gaquerel E."/>
            <person name="Navarro A."/>
            <person name="Kuhl H."/>
            <person name="Gase K."/>
            <person name="Ling Z."/>
            <person name="Zhou W."/>
            <person name="Kreitzer C."/>
            <person name="Stanke M."/>
            <person name="Tang H."/>
            <person name="Lyons E."/>
            <person name="Pandey P."/>
            <person name="Pandey S.P."/>
            <person name="Timmermann B."/>
            <person name="Baldwin I.T."/>
        </authorList>
    </citation>
    <scope>NUCLEOTIDE SEQUENCE [LARGE SCALE GENOMIC DNA]</scope>
    <source>
        <strain evidence="2">UT</strain>
    </source>
</reference>
<accession>A0A1J6KI66</accession>